<evidence type="ECO:0000256" key="1">
    <source>
        <dbReference type="SAM" id="Phobius"/>
    </source>
</evidence>
<organism evidence="2 3">
    <name type="scientific">Pseudoruegeria aquimaris</name>
    <dbReference type="NCBI Taxonomy" id="393663"/>
    <lineage>
        <taxon>Bacteria</taxon>
        <taxon>Pseudomonadati</taxon>
        <taxon>Pseudomonadota</taxon>
        <taxon>Alphaproteobacteria</taxon>
        <taxon>Rhodobacterales</taxon>
        <taxon>Roseobacteraceae</taxon>
        <taxon>Pseudoruegeria</taxon>
    </lineage>
</organism>
<dbReference type="AlphaFoldDB" id="A0A1Y5TBN9"/>
<accession>A0A1Y5TBN9</accession>
<sequence>MTPRPARLAGWIVPTLCPGAAFAHAPVPGIKGFYIGLLHPFSTPAQALLMLGVGLLAGSFALERAKAPIAAFVGLSLVGLFAGSAEWVLDPAMYGIAVIACTHAALAPGRGVPLAALVLGVGGLVIGAASIPDAGPARDRAFTMTGSLFGAGMGLLYIAGLSAIVKERFAAPVVQIGFRVLAAWTGAIALVMLALLYAQPPAP</sequence>
<evidence type="ECO:0000313" key="3">
    <source>
        <dbReference type="Proteomes" id="UP000193409"/>
    </source>
</evidence>
<feature type="transmembrane region" description="Helical" evidence="1">
    <location>
        <begin position="69"/>
        <end position="85"/>
    </location>
</feature>
<protein>
    <recommendedName>
        <fullName evidence="4">HupE / UreJ protein</fullName>
    </recommendedName>
</protein>
<dbReference type="Proteomes" id="UP000193409">
    <property type="component" value="Unassembled WGS sequence"/>
</dbReference>
<evidence type="ECO:0008006" key="4">
    <source>
        <dbReference type="Google" id="ProtNLM"/>
    </source>
</evidence>
<feature type="transmembrane region" description="Helical" evidence="1">
    <location>
        <begin position="144"/>
        <end position="164"/>
    </location>
</feature>
<name>A0A1Y5TBN9_9RHOB</name>
<reference evidence="2 3" key="1">
    <citation type="submission" date="2017-03" db="EMBL/GenBank/DDBJ databases">
        <authorList>
            <person name="Afonso C.L."/>
            <person name="Miller P.J."/>
            <person name="Scott M.A."/>
            <person name="Spackman E."/>
            <person name="Goraichik I."/>
            <person name="Dimitrov K.M."/>
            <person name="Suarez D.L."/>
            <person name="Swayne D.E."/>
        </authorList>
    </citation>
    <scope>NUCLEOTIDE SEQUENCE [LARGE SCALE GENOMIC DNA]</scope>
    <source>
        <strain evidence="2 3">CECT 7680</strain>
    </source>
</reference>
<keyword evidence="1" id="KW-0812">Transmembrane</keyword>
<feature type="transmembrane region" description="Helical" evidence="1">
    <location>
        <begin position="114"/>
        <end position="132"/>
    </location>
</feature>
<keyword evidence="1" id="KW-1133">Transmembrane helix</keyword>
<dbReference type="EMBL" id="FWFQ01000028">
    <property type="protein sequence ID" value="SLN60316.1"/>
    <property type="molecule type" value="Genomic_DNA"/>
</dbReference>
<proteinExistence type="predicted"/>
<evidence type="ECO:0000313" key="2">
    <source>
        <dbReference type="EMBL" id="SLN60316.1"/>
    </source>
</evidence>
<keyword evidence="3" id="KW-1185">Reference proteome</keyword>
<gene>
    <name evidence="2" type="ORF">PSA7680_03173</name>
</gene>
<dbReference type="RefSeq" id="WP_085869668.1">
    <property type="nucleotide sequence ID" value="NZ_FWFQ01000028.1"/>
</dbReference>
<dbReference type="InterPro" id="IPR007038">
    <property type="entry name" value="HupE_UreJ"/>
</dbReference>
<feature type="transmembrane region" description="Helical" evidence="1">
    <location>
        <begin position="176"/>
        <end position="198"/>
    </location>
</feature>
<dbReference type="Pfam" id="PF04955">
    <property type="entry name" value="HupE_UreJ"/>
    <property type="match status" value="1"/>
</dbReference>
<feature type="transmembrane region" description="Helical" evidence="1">
    <location>
        <begin position="33"/>
        <end position="57"/>
    </location>
</feature>
<dbReference type="OrthoDB" id="7867665at2"/>
<keyword evidence="1" id="KW-0472">Membrane</keyword>